<sequence>MIKALILYAQFFTRLPIPVEINNPGDQFKNNMQFFSIFGVLLGLLEGALFFVWAQIFPLWFAWVLFWIGDGLITGGFHLDALADTADALFSSRKVEKMRAIMKDSRLGTMGSLALVYFYLIVIGAGIAIINRQPNVLAITKLAIICVMITKSGISLLFFHMHYAGKSGGLASIWEGIKTWRLLVNQVIALLLIGWLLGLSGIVSYAAVIIVSVGYRHFFYKLFGGLTGDTVGCYAELSQAIFLLVYVGLQLKCQGLFG</sequence>
<dbReference type="UniPathway" id="UPA00148">
    <property type="reaction ID" value="UER00238"/>
</dbReference>
<dbReference type="PANTHER" id="PTHR34148">
    <property type="entry name" value="ADENOSYLCOBINAMIDE-GDP RIBAZOLETRANSFERASE"/>
    <property type="match status" value="1"/>
</dbReference>
<evidence type="ECO:0000256" key="15">
    <source>
        <dbReference type="ARBA" id="ARBA00032605"/>
    </source>
</evidence>
<dbReference type="OrthoDB" id="9794626at2"/>
<comment type="catalytic activity">
    <reaction evidence="18 19">
        <text>alpha-ribazole 5'-phosphate + adenosylcob(III)inamide-GDP = adenosylcob(III)alamin 5'-phosphate + GMP + H(+)</text>
        <dbReference type="Rhea" id="RHEA:23560"/>
        <dbReference type="ChEBI" id="CHEBI:15378"/>
        <dbReference type="ChEBI" id="CHEBI:57918"/>
        <dbReference type="ChEBI" id="CHEBI:58115"/>
        <dbReference type="ChEBI" id="CHEBI:60487"/>
        <dbReference type="ChEBI" id="CHEBI:60493"/>
        <dbReference type="EC" id="2.7.8.26"/>
    </reaction>
</comment>
<evidence type="ECO:0000313" key="21">
    <source>
        <dbReference type="Proteomes" id="UP000198402"/>
    </source>
</evidence>
<gene>
    <name evidence="19" type="primary">cobS</name>
    <name evidence="20" type="ORF">IWT126_00517</name>
</gene>
<dbReference type="EMBL" id="BCMG01000002">
    <property type="protein sequence ID" value="GAX00502.1"/>
    <property type="molecule type" value="Genomic_DNA"/>
</dbReference>
<dbReference type="NCBIfam" id="TIGR00317">
    <property type="entry name" value="cobS"/>
    <property type="match status" value="1"/>
</dbReference>
<dbReference type="EC" id="2.7.8.26" evidence="5 19"/>
<evidence type="ECO:0000256" key="8">
    <source>
        <dbReference type="ARBA" id="ARBA00022573"/>
    </source>
</evidence>
<keyword evidence="8 19" id="KW-0169">Cobalamin biosynthesis</keyword>
<dbReference type="PANTHER" id="PTHR34148:SF1">
    <property type="entry name" value="ADENOSYLCOBINAMIDE-GDP RIBAZOLETRANSFERASE"/>
    <property type="match status" value="1"/>
</dbReference>
<evidence type="ECO:0000256" key="10">
    <source>
        <dbReference type="ARBA" id="ARBA00022692"/>
    </source>
</evidence>
<dbReference type="GO" id="GO:0009236">
    <property type="term" value="P:cobalamin biosynthetic process"/>
    <property type="evidence" value="ECO:0007669"/>
    <property type="project" value="UniProtKB-UniRule"/>
</dbReference>
<dbReference type="Pfam" id="PF02654">
    <property type="entry name" value="CobS"/>
    <property type="match status" value="1"/>
</dbReference>
<proteinExistence type="inferred from homology"/>
<evidence type="ECO:0000256" key="17">
    <source>
        <dbReference type="ARBA" id="ARBA00048623"/>
    </source>
</evidence>
<evidence type="ECO:0000256" key="6">
    <source>
        <dbReference type="ARBA" id="ARBA00015850"/>
    </source>
</evidence>
<dbReference type="RefSeq" id="WP_089136218.1">
    <property type="nucleotide sequence ID" value="NZ_BCMG01000002.1"/>
</dbReference>
<comment type="subcellular location">
    <subcellularLocation>
        <location evidence="2 19">Cell membrane</location>
        <topology evidence="2 19">Multi-pass membrane protein</topology>
    </subcellularLocation>
</comment>
<evidence type="ECO:0000256" key="19">
    <source>
        <dbReference type="HAMAP-Rule" id="MF_00719"/>
    </source>
</evidence>
<accession>A0A1Z5IG14</accession>
<evidence type="ECO:0000256" key="12">
    <source>
        <dbReference type="ARBA" id="ARBA00022989"/>
    </source>
</evidence>
<protein>
    <recommendedName>
        <fullName evidence="6 19">Adenosylcobinamide-GDP ribazoletransferase</fullName>
        <ecNumber evidence="5 19">2.7.8.26</ecNumber>
    </recommendedName>
    <alternativeName>
        <fullName evidence="16 19">Cobalamin synthase</fullName>
    </alternativeName>
    <alternativeName>
        <fullName evidence="15 19">Cobalamin-5'-phosphate synthase</fullName>
    </alternativeName>
</protein>
<dbReference type="Proteomes" id="UP000198402">
    <property type="component" value="Unassembled WGS sequence"/>
</dbReference>
<dbReference type="GO" id="GO:0008818">
    <property type="term" value="F:cobalamin 5'-phosphate synthase activity"/>
    <property type="evidence" value="ECO:0007669"/>
    <property type="project" value="UniProtKB-UniRule"/>
</dbReference>
<comment type="similarity">
    <text evidence="4 19">Belongs to the CobS family.</text>
</comment>
<evidence type="ECO:0000256" key="18">
    <source>
        <dbReference type="ARBA" id="ARBA00049504"/>
    </source>
</evidence>
<keyword evidence="9 19" id="KW-0808">Transferase</keyword>
<keyword evidence="12 19" id="KW-1133">Transmembrane helix</keyword>
<keyword evidence="7 19" id="KW-1003">Cell membrane</keyword>
<evidence type="ECO:0000256" key="9">
    <source>
        <dbReference type="ARBA" id="ARBA00022679"/>
    </source>
</evidence>
<feature type="transmembrane region" description="Helical" evidence="19">
    <location>
        <begin position="187"/>
        <end position="211"/>
    </location>
</feature>
<evidence type="ECO:0000256" key="1">
    <source>
        <dbReference type="ARBA" id="ARBA00001946"/>
    </source>
</evidence>
<feature type="transmembrane region" description="Helical" evidence="19">
    <location>
        <begin position="136"/>
        <end position="159"/>
    </location>
</feature>
<dbReference type="AlphaFoldDB" id="A0A1Z5IG14"/>
<dbReference type="InterPro" id="IPR003805">
    <property type="entry name" value="CobS"/>
</dbReference>
<dbReference type="GO" id="GO:0051073">
    <property type="term" value="F:adenosylcobinamide-GDP ribazoletransferase activity"/>
    <property type="evidence" value="ECO:0007669"/>
    <property type="project" value="UniProtKB-UniRule"/>
</dbReference>
<evidence type="ECO:0000256" key="5">
    <source>
        <dbReference type="ARBA" id="ARBA00013200"/>
    </source>
</evidence>
<keyword evidence="21" id="KW-1185">Reference proteome</keyword>
<name>A0A1Z5IG14_9LACO</name>
<feature type="transmembrane region" description="Helical" evidence="19">
    <location>
        <begin position="107"/>
        <end position="130"/>
    </location>
</feature>
<comment type="pathway">
    <text evidence="3 19">Cofactor biosynthesis; adenosylcobalamin biosynthesis; adenosylcobalamin from cob(II)yrinate a,c-diamide: step 7/7.</text>
</comment>
<keyword evidence="11 19" id="KW-0460">Magnesium</keyword>
<comment type="catalytic activity">
    <reaction evidence="17 19">
        <text>alpha-ribazole + adenosylcob(III)inamide-GDP = adenosylcob(III)alamin + GMP + H(+)</text>
        <dbReference type="Rhea" id="RHEA:16049"/>
        <dbReference type="ChEBI" id="CHEBI:10329"/>
        <dbReference type="ChEBI" id="CHEBI:15378"/>
        <dbReference type="ChEBI" id="CHEBI:18408"/>
        <dbReference type="ChEBI" id="CHEBI:58115"/>
        <dbReference type="ChEBI" id="CHEBI:60487"/>
        <dbReference type="EC" id="2.7.8.26"/>
    </reaction>
</comment>
<dbReference type="HAMAP" id="MF_00719">
    <property type="entry name" value="CobS"/>
    <property type="match status" value="1"/>
</dbReference>
<dbReference type="STRING" id="1302250.GCA_001313225_02875"/>
<evidence type="ECO:0000256" key="14">
    <source>
        <dbReference type="ARBA" id="ARBA00025228"/>
    </source>
</evidence>
<keyword evidence="10 19" id="KW-0812">Transmembrane</keyword>
<dbReference type="GO" id="GO:0005886">
    <property type="term" value="C:plasma membrane"/>
    <property type="evidence" value="ECO:0007669"/>
    <property type="project" value="UniProtKB-SubCell"/>
</dbReference>
<comment type="cofactor">
    <cofactor evidence="1 19">
        <name>Mg(2+)</name>
        <dbReference type="ChEBI" id="CHEBI:18420"/>
    </cofactor>
</comment>
<evidence type="ECO:0000256" key="16">
    <source>
        <dbReference type="ARBA" id="ARBA00032853"/>
    </source>
</evidence>
<comment type="caution">
    <text evidence="20">The sequence shown here is derived from an EMBL/GenBank/DDBJ whole genome shotgun (WGS) entry which is preliminary data.</text>
</comment>
<reference evidence="20 21" key="1">
    <citation type="submission" date="2015-11" db="EMBL/GenBank/DDBJ databases">
        <title>Draft genome sequences of new species of the genus Lactobacillus isolated from orchardgrass silage.</title>
        <authorList>
            <person name="Tohno M."/>
            <person name="Tanizawa Y."/>
            <person name="Arita M."/>
        </authorList>
    </citation>
    <scope>NUCLEOTIDE SEQUENCE [LARGE SCALE GENOMIC DNA]</scope>
    <source>
        <strain evidence="20 21">IWT126</strain>
    </source>
</reference>
<evidence type="ECO:0000256" key="13">
    <source>
        <dbReference type="ARBA" id="ARBA00023136"/>
    </source>
</evidence>
<evidence type="ECO:0000313" key="20">
    <source>
        <dbReference type="EMBL" id="GAX00502.1"/>
    </source>
</evidence>
<keyword evidence="13 19" id="KW-0472">Membrane</keyword>
<evidence type="ECO:0000256" key="11">
    <source>
        <dbReference type="ARBA" id="ARBA00022842"/>
    </source>
</evidence>
<evidence type="ECO:0000256" key="2">
    <source>
        <dbReference type="ARBA" id="ARBA00004651"/>
    </source>
</evidence>
<organism evidence="20 21">
    <name type="scientific">Secundilactobacillus silagei JCM 19001</name>
    <dbReference type="NCBI Taxonomy" id="1302250"/>
    <lineage>
        <taxon>Bacteria</taxon>
        <taxon>Bacillati</taxon>
        <taxon>Bacillota</taxon>
        <taxon>Bacilli</taxon>
        <taxon>Lactobacillales</taxon>
        <taxon>Lactobacillaceae</taxon>
        <taxon>Secundilactobacillus</taxon>
    </lineage>
</organism>
<feature type="transmembrane region" description="Helical" evidence="19">
    <location>
        <begin position="34"/>
        <end position="54"/>
    </location>
</feature>
<evidence type="ECO:0000256" key="3">
    <source>
        <dbReference type="ARBA" id="ARBA00004663"/>
    </source>
</evidence>
<evidence type="ECO:0000256" key="4">
    <source>
        <dbReference type="ARBA" id="ARBA00010561"/>
    </source>
</evidence>
<evidence type="ECO:0000256" key="7">
    <source>
        <dbReference type="ARBA" id="ARBA00022475"/>
    </source>
</evidence>
<comment type="function">
    <text evidence="14 19">Joins adenosylcobinamide-GDP and alpha-ribazole to generate adenosylcobalamin (Ado-cobalamin). Also synthesizes adenosylcobalamin 5'-phosphate from adenosylcobinamide-GDP and alpha-ribazole 5'-phosphate.</text>
</comment>